<feature type="region of interest" description="Disordered" evidence="11">
    <location>
        <begin position="499"/>
        <end position="521"/>
    </location>
</feature>
<evidence type="ECO:0000256" key="5">
    <source>
        <dbReference type="ARBA" id="ARBA00022741"/>
    </source>
</evidence>
<evidence type="ECO:0000256" key="11">
    <source>
        <dbReference type="SAM" id="MobiDB-lite"/>
    </source>
</evidence>
<dbReference type="InterPro" id="IPR017441">
    <property type="entry name" value="Protein_kinase_ATP_BS"/>
</dbReference>
<evidence type="ECO:0000256" key="7">
    <source>
        <dbReference type="ARBA" id="ARBA00022840"/>
    </source>
</evidence>
<accession>A0A165UDF3</accession>
<proteinExistence type="inferred from homology"/>
<feature type="compositionally biased region" description="Low complexity" evidence="11">
    <location>
        <begin position="101"/>
        <end position="119"/>
    </location>
</feature>
<dbReference type="InterPro" id="IPR050236">
    <property type="entry name" value="Ser_Thr_kinase_AGC"/>
</dbReference>
<feature type="compositionally biased region" description="Low complexity" evidence="11">
    <location>
        <begin position="53"/>
        <end position="77"/>
    </location>
</feature>
<organism evidence="14 15">
    <name type="scientific">Neolentinus lepideus HHB14362 ss-1</name>
    <dbReference type="NCBI Taxonomy" id="1314782"/>
    <lineage>
        <taxon>Eukaryota</taxon>
        <taxon>Fungi</taxon>
        <taxon>Dikarya</taxon>
        <taxon>Basidiomycota</taxon>
        <taxon>Agaricomycotina</taxon>
        <taxon>Agaricomycetes</taxon>
        <taxon>Gloeophyllales</taxon>
        <taxon>Gloeophyllaceae</taxon>
        <taxon>Neolentinus</taxon>
    </lineage>
</organism>
<dbReference type="InterPro" id="IPR001849">
    <property type="entry name" value="PH_domain"/>
</dbReference>
<dbReference type="SMART" id="SM00220">
    <property type="entry name" value="S_TKc"/>
    <property type="match status" value="1"/>
</dbReference>
<dbReference type="GO" id="GO:0004674">
    <property type="term" value="F:protein serine/threonine kinase activity"/>
    <property type="evidence" value="ECO:0007669"/>
    <property type="project" value="UniProtKB-KW"/>
</dbReference>
<keyword evidence="6 14" id="KW-0418">Kinase</keyword>
<evidence type="ECO:0000313" key="14">
    <source>
        <dbReference type="EMBL" id="KZT27987.1"/>
    </source>
</evidence>
<keyword evidence="5 10" id="KW-0547">Nucleotide-binding</keyword>
<reference evidence="14 15" key="1">
    <citation type="journal article" date="2016" name="Mol. Biol. Evol.">
        <title>Comparative Genomics of Early-Diverging Mushroom-Forming Fungi Provides Insights into the Origins of Lignocellulose Decay Capabilities.</title>
        <authorList>
            <person name="Nagy L.G."/>
            <person name="Riley R."/>
            <person name="Tritt A."/>
            <person name="Adam C."/>
            <person name="Daum C."/>
            <person name="Floudas D."/>
            <person name="Sun H."/>
            <person name="Yadav J.S."/>
            <person name="Pangilinan J."/>
            <person name="Larsson K.H."/>
            <person name="Matsuura K."/>
            <person name="Barry K."/>
            <person name="Labutti K."/>
            <person name="Kuo R."/>
            <person name="Ohm R.A."/>
            <person name="Bhattacharya S.S."/>
            <person name="Shirouzu T."/>
            <person name="Yoshinaga Y."/>
            <person name="Martin F.M."/>
            <person name="Grigoriev I.V."/>
            <person name="Hibbett D.S."/>
        </authorList>
    </citation>
    <scope>NUCLEOTIDE SEQUENCE [LARGE SCALE GENOMIC DNA]</scope>
    <source>
        <strain evidence="14 15">HHB14362 ss-1</strain>
    </source>
</reference>
<dbReference type="PROSITE" id="PS50003">
    <property type="entry name" value="PH_DOMAIN"/>
    <property type="match status" value="1"/>
</dbReference>
<dbReference type="InParanoid" id="A0A165UDF3"/>
<dbReference type="PROSITE" id="PS00107">
    <property type="entry name" value="PROTEIN_KINASE_ATP"/>
    <property type="match status" value="1"/>
</dbReference>
<dbReference type="PANTHER" id="PTHR24356">
    <property type="entry name" value="SERINE/THREONINE-PROTEIN KINASE"/>
    <property type="match status" value="1"/>
</dbReference>
<dbReference type="GO" id="GO:0035556">
    <property type="term" value="P:intracellular signal transduction"/>
    <property type="evidence" value="ECO:0007669"/>
    <property type="project" value="TreeGrafter"/>
</dbReference>
<dbReference type="AlphaFoldDB" id="A0A165UDF3"/>
<feature type="region of interest" description="Disordered" evidence="11">
    <location>
        <begin position="96"/>
        <end position="119"/>
    </location>
</feature>
<evidence type="ECO:0000259" key="12">
    <source>
        <dbReference type="PROSITE" id="PS50003"/>
    </source>
</evidence>
<keyword evidence="15" id="KW-1185">Reference proteome</keyword>
<dbReference type="STRING" id="1314782.A0A165UDF3"/>
<comment type="catalytic activity">
    <reaction evidence="8">
        <text>L-threonyl-[protein] + ATP = O-phospho-L-threonyl-[protein] + ADP + H(+)</text>
        <dbReference type="Rhea" id="RHEA:46608"/>
        <dbReference type="Rhea" id="RHEA-COMP:11060"/>
        <dbReference type="Rhea" id="RHEA-COMP:11605"/>
        <dbReference type="ChEBI" id="CHEBI:15378"/>
        <dbReference type="ChEBI" id="CHEBI:30013"/>
        <dbReference type="ChEBI" id="CHEBI:30616"/>
        <dbReference type="ChEBI" id="CHEBI:61977"/>
        <dbReference type="ChEBI" id="CHEBI:456216"/>
        <dbReference type="EC" id="2.7.11.1"/>
    </reaction>
</comment>
<gene>
    <name evidence="14" type="ORF">NEOLEDRAFT_1129883</name>
</gene>
<dbReference type="PANTHER" id="PTHR24356:SF163">
    <property type="entry name" value="3-PHOSPHOINOSITIDE-DEPENDENT PROTEIN KINASE 1-RELATED"/>
    <property type="match status" value="1"/>
</dbReference>
<evidence type="ECO:0000256" key="3">
    <source>
        <dbReference type="ARBA" id="ARBA00022527"/>
    </source>
</evidence>
<comment type="similarity">
    <text evidence="1">Belongs to the protein kinase superfamily. AGC Ser/Thr protein kinase family. PDPK1 subfamily.</text>
</comment>
<dbReference type="Gene3D" id="1.10.510.10">
    <property type="entry name" value="Transferase(Phosphotransferase) domain 1"/>
    <property type="match status" value="1"/>
</dbReference>
<dbReference type="InterPro" id="IPR039046">
    <property type="entry name" value="PDPK1"/>
</dbReference>
<name>A0A165UDF3_9AGAM</name>
<evidence type="ECO:0000256" key="4">
    <source>
        <dbReference type="ARBA" id="ARBA00022679"/>
    </source>
</evidence>
<dbReference type="Pfam" id="PF00069">
    <property type="entry name" value="Pkinase"/>
    <property type="match status" value="1"/>
</dbReference>
<dbReference type="PROSITE" id="PS00108">
    <property type="entry name" value="PROTEIN_KINASE_ST"/>
    <property type="match status" value="1"/>
</dbReference>
<dbReference type="InterPro" id="IPR011993">
    <property type="entry name" value="PH-like_dom_sf"/>
</dbReference>
<feature type="domain" description="Protein kinase" evidence="13">
    <location>
        <begin position="129"/>
        <end position="392"/>
    </location>
</feature>
<evidence type="ECO:0000256" key="6">
    <source>
        <dbReference type="ARBA" id="ARBA00022777"/>
    </source>
</evidence>
<dbReference type="Gene3D" id="2.30.29.30">
    <property type="entry name" value="Pleckstrin-homology domain (PH domain)/Phosphotyrosine-binding domain (PTB)"/>
    <property type="match status" value="1"/>
</dbReference>
<keyword evidence="4" id="KW-0808">Transferase</keyword>
<feature type="compositionally biased region" description="Low complexity" evidence="11">
    <location>
        <begin position="32"/>
        <end position="42"/>
    </location>
</feature>
<dbReference type="Gene3D" id="3.30.200.20">
    <property type="entry name" value="Phosphorylase Kinase, domain 1"/>
    <property type="match status" value="1"/>
</dbReference>
<dbReference type="OrthoDB" id="347657at2759"/>
<evidence type="ECO:0000256" key="9">
    <source>
        <dbReference type="ARBA" id="ARBA00048679"/>
    </source>
</evidence>
<protein>
    <recommendedName>
        <fullName evidence="2">non-specific serine/threonine protein kinase</fullName>
        <ecNumber evidence="2">2.7.11.1</ecNumber>
    </recommendedName>
</protein>
<dbReference type="EMBL" id="KV425559">
    <property type="protein sequence ID" value="KZT27987.1"/>
    <property type="molecule type" value="Genomic_DNA"/>
</dbReference>
<evidence type="ECO:0000256" key="8">
    <source>
        <dbReference type="ARBA" id="ARBA00047899"/>
    </source>
</evidence>
<dbReference type="Proteomes" id="UP000076761">
    <property type="component" value="Unassembled WGS sequence"/>
</dbReference>
<dbReference type="InterPro" id="IPR011009">
    <property type="entry name" value="Kinase-like_dom_sf"/>
</dbReference>
<dbReference type="InterPro" id="IPR000719">
    <property type="entry name" value="Prot_kinase_dom"/>
</dbReference>
<dbReference type="EC" id="2.7.11.1" evidence="2"/>
<feature type="domain" description="PH" evidence="12">
    <location>
        <begin position="569"/>
        <end position="683"/>
    </location>
</feature>
<comment type="catalytic activity">
    <reaction evidence="9">
        <text>L-seryl-[protein] + ATP = O-phospho-L-seryl-[protein] + ADP + H(+)</text>
        <dbReference type="Rhea" id="RHEA:17989"/>
        <dbReference type="Rhea" id="RHEA-COMP:9863"/>
        <dbReference type="Rhea" id="RHEA-COMP:11604"/>
        <dbReference type="ChEBI" id="CHEBI:15378"/>
        <dbReference type="ChEBI" id="CHEBI:29999"/>
        <dbReference type="ChEBI" id="CHEBI:30616"/>
        <dbReference type="ChEBI" id="CHEBI:83421"/>
        <dbReference type="ChEBI" id="CHEBI:456216"/>
        <dbReference type="EC" id="2.7.11.1"/>
    </reaction>
</comment>
<evidence type="ECO:0000256" key="2">
    <source>
        <dbReference type="ARBA" id="ARBA00012513"/>
    </source>
</evidence>
<evidence type="ECO:0000256" key="10">
    <source>
        <dbReference type="PROSITE-ProRule" id="PRU10141"/>
    </source>
</evidence>
<sequence length="699" mass="76542">MLKIEVTTPSPEPSRGVVPTLADLSRNASVISSSSSSSSTSSLVLNTPRPRPVRTFSSPRSRSPASPTTPRASRPPAYLSKELGLDDGDAEQLLARDAKPGARGAGSRAASRVRGSRNNSASRVAAADFQFGEILGEGSYSTVMRAVYRATGQEYAIKVLDKNHLKRNNKMQTAMAEKNTLVRLGAGHPGIVRLHWAFHDDWSLYFVLDLARNGEMQSRISRMGSLSTECTRYYAAQLVDALDYMHSKGVIHRDLKPENLLLDDAFRIKITDFGTGKLLDSAEEKAKTFVGTAQYVSPELLEACETTPSSDLWALGCIIYQMIAGRFAFQGLSEYLTWQKIKQLEYTFPEGFDEEAKDLVQKLLQRDPEQRLGSGPPGSANDMQALRAHPFFATVSWKTLWKDAAPPLEVGLVKKELRPEGYGANWDVDASWDSLMNGRDSDEMSWASEDEEVVGESSTGHEVEVGVNGGGYAREEGPMGEVPWYASGAGDPIAVPVVPNGRDGESYSTGSATSSSDGSPVEKLSAMLDAMMFDRGRNRAQTPIQGNGPSVEFDWSKILLPGESISFNSAVEAGTLRRRASRLLAIAVTPRKLKTRQLVLTSHRLVCLKQGSKNGRSVGVKTELFFRPSEKEKERMVQTVVVGVEPKGEREFVILTNNKSHSYVTDSAILASAWIRKLNEVLESLKDSRNGRTPSTPRT</sequence>
<dbReference type="FunFam" id="1.10.510.10:FF:000833">
    <property type="entry name" value="AGC family protein kinase"/>
    <property type="match status" value="1"/>
</dbReference>
<keyword evidence="3" id="KW-0723">Serine/threonine-protein kinase</keyword>
<evidence type="ECO:0000256" key="1">
    <source>
        <dbReference type="ARBA" id="ARBA00010006"/>
    </source>
</evidence>
<dbReference type="PROSITE" id="PS50011">
    <property type="entry name" value="PROTEIN_KINASE_DOM"/>
    <property type="match status" value="1"/>
</dbReference>
<evidence type="ECO:0000259" key="13">
    <source>
        <dbReference type="PROSITE" id="PS50011"/>
    </source>
</evidence>
<keyword evidence="7 10" id="KW-0067">ATP-binding</keyword>
<dbReference type="CDD" id="cd05581">
    <property type="entry name" value="STKc_PDK1"/>
    <property type="match status" value="1"/>
</dbReference>
<dbReference type="SUPFAM" id="SSF56112">
    <property type="entry name" value="Protein kinase-like (PK-like)"/>
    <property type="match status" value="1"/>
</dbReference>
<dbReference type="SMART" id="SM00233">
    <property type="entry name" value="PH"/>
    <property type="match status" value="1"/>
</dbReference>
<feature type="binding site" evidence="10">
    <location>
        <position position="158"/>
    </location>
    <ligand>
        <name>ATP</name>
        <dbReference type="ChEBI" id="CHEBI:30616"/>
    </ligand>
</feature>
<dbReference type="InterPro" id="IPR008271">
    <property type="entry name" value="Ser/Thr_kinase_AS"/>
</dbReference>
<feature type="region of interest" description="Disordered" evidence="11">
    <location>
        <begin position="1"/>
        <end position="83"/>
    </location>
</feature>
<evidence type="ECO:0000313" key="15">
    <source>
        <dbReference type="Proteomes" id="UP000076761"/>
    </source>
</evidence>
<dbReference type="GO" id="GO:0005524">
    <property type="term" value="F:ATP binding"/>
    <property type="evidence" value="ECO:0007669"/>
    <property type="project" value="UniProtKB-UniRule"/>
</dbReference>
<feature type="compositionally biased region" description="Low complexity" evidence="11">
    <location>
        <begin position="506"/>
        <end position="519"/>
    </location>
</feature>